<protein>
    <recommendedName>
        <fullName evidence="3">DUF975 family protein</fullName>
    </recommendedName>
</protein>
<dbReference type="AlphaFoldDB" id="A0A7C3EE60"/>
<dbReference type="EMBL" id="DSVL01000373">
    <property type="protein sequence ID" value="HFH30250.1"/>
    <property type="molecule type" value="Genomic_DNA"/>
</dbReference>
<sequence length="257" mass="28991">MIGFLIKKTFFDLWDNLFRIAIVNLGFVVSAAIPILLPAVLADIPLLALAAIVLGIFWCVLYLVATALSVKNLSDYGTFGFADFFANLKDGFPTALLLSIVAGFWLLLAYVALPFYAKLGTMVGLFAASLVFWTLVIILMALQYLLPIRARLDRKAGKILKKSFILFFDNPLFSVFLFLHNLVILALSFFLAFLAPGPAGILLFLDEALRLRLLKYDWLEAHPDADRRHIPWEELLAEDREKTGTRSLRSFIFPWKD</sequence>
<organism evidence="2">
    <name type="scientific">Gracilinema caldarium</name>
    <dbReference type="NCBI Taxonomy" id="215591"/>
    <lineage>
        <taxon>Bacteria</taxon>
        <taxon>Pseudomonadati</taxon>
        <taxon>Spirochaetota</taxon>
        <taxon>Spirochaetia</taxon>
        <taxon>Spirochaetales</taxon>
        <taxon>Breznakiellaceae</taxon>
        <taxon>Gracilinema</taxon>
    </lineage>
</organism>
<proteinExistence type="predicted"/>
<evidence type="ECO:0000313" key="2">
    <source>
        <dbReference type="EMBL" id="HFH30250.1"/>
    </source>
</evidence>
<feature type="transmembrane region" description="Helical" evidence="1">
    <location>
        <begin position="185"/>
        <end position="205"/>
    </location>
</feature>
<evidence type="ECO:0008006" key="3">
    <source>
        <dbReference type="Google" id="ProtNLM"/>
    </source>
</evidence>
<reference evidence="2" key="1">
    <citation type="journal article" date="2020" name="mSystems">
        <title>Genome- and Community-Level Interaction Insights into Carbon Utilization and Element Cycling Functions of Hydrothermarchaeota in Hydrothermal Sediment.</title>
        <authorList>
            <person name="Zhou Z."/>
            <person name="Liu Y."/>
            <person name="Xu W."/>
            <person name="Pan J."/>
            <person name="Luo Z.H."/>
            <person name="Li M."/>
        </authorList>
    </citation>
    <scope>NUCLEOTIDE SEQUENCE [LARGE SCALE GENOMIC DNA]</scope>
    <source>
        <strain evidence="2">SpSt-503</strain>
    </source>
</reference>
<comment type="caution">
    <text evidence="2">The sequence shown here is derived from an EMBL/GenBank/DDBJ whole genome shotgun (WGS) entry which is preliminary data.</text>
</comment>
<accession>A0A7C3EE60</accession>
<feature type="transmembrane region" description="Helical" evidence="1">
    <location>
        <begin position="47"/>
        <end position="70"/>
    </location>
</feature>
<feature type="transmembrane region" description="Helical" evidence="1">
    <location>
        <begin position="21"/>
        <end position="41"/>
    </location>
</feature>
<name>A0A7C3EE60_9SPIR</name>
<keyword evidence="1" id="KW-1133">Transmembrane helix</keyword>
<evidence type="ECO:0000256" key="1">
    <source>
        <dbReference type="SAM" id="Phobius"/>
    </source>
</evidence>
<keyword evidence="1" id="KW-0472">Membrane</keyword>
<gene>
    <name evidence="2" type="ORF">ENS59_12220</name>
</gene>
<keyword evidence="1" id="KW-0812">Transmembrane</keyword>
<feature type="transmembrane region" description="Helical" evidence="1">
    <location>
        <begin position="91"/>
        <end position="113"/>
    </location>
</feature>
<feature type="transmembrane region" description="Helical" evidence="1">
    <location>
        <begin position="119"/>
        <end position="142"/>
    </location>
</feature>